<reference evidence="3" key="1">
    <citation type="journal article" date="2005" name="Nature">
        <title>The map-based sequence of the rice genome.</title>
        <authorList>
            <consortium name="International rice genome sequencing project (IRGSP)"/>
            <person name="Matsumoto T."/>
            <person name="Wu J."/>
            <person name="Kanamori H."/>
            <person name="Katayose Y."/>
            <person name="Fujisawa M."/>
            <person name="Namiki N."/>
            <person name="Mizuno H."/>
            <person name="Yamamoto K."/>
            <person name="Antonio B.A."/>
            <person name="Baba T."/>
            <person name="Sakata K."/>
            <person name="Nagamura Y."/>
            <person name="Aoki H."/>
            <person name="Arikawa K."/>
            <person name="Arita K."/>
            <person name="Bito T."/>
            <person name="Chiden Y."/>
            <person name="Fujitsuka N."/>
            <person name="Fukunaka R."/>
            <person name="Hamada M."/>
            <person name="Harada C."/>
            <person name="Hayashi A."/>
            <person name="Hijishita S."/>
            <person name="Honda M."/>
            <person name="Hosokawa S."/>
            <person name="Ichikawa Y."/>
            <person name="Idonuma A."/>
            <person name="Iijima M."/>
            <person name="Ikeda M."/>
            <person name="Ikeno M."/>
            <person name="Ito K."/>
            <person name="Ito S."/>
            <person name="Ito T."/>
            <person name="Ito Y."/>
            <person name="Ito Y."/>
            <person name="Iwabuchi A."/>
            <person name="Kamiya K."/>
            <person name="Karasawa W."/>
            <person name="Kurita K."/>
            <person name="Katagiri S."/>
            <person name="Kikuta A."/>
            <person name="Kobayashi H."/>
            <person name="Kobayashi N."/>
            <person name="Machita K."/>
            <person name="Maehara T."/>
            <person name="Masukawa M."/>
            <person name="Mizubayashi T."/>
            <person name="Mukai Y."/>
            <person name="Nagasaki H."/>
            <person name="Nagata Y."/>
            <person name="Naito S."/>
            <person name="Nakashima M."/>
            <person name="Nakama Y."/>
            <person name="Nakamichi Y."/>
            <person name="Nakamura M."/>
            <person name="Meguro A."/>
            <person name="Negishi M."/>
            <person name="Ohta I."/>
            <person name="Ohta T."/>
            <person name="Okamoto M."/>
            <person name="Ono N."/>
            <person name="Saji S."/>
            <person name="Sakaguchi M."/>
            <person name="Sakai K."/>
            <person name="Shibata M."/>
            <person name="Shimokawa T."/>
            <person name="Song J."/>
            <person name="Takazaki Y."/>
            <person name="Terasawa K."/>
            <person name="Tsugane M."/>
            <person name="Tsuji K."/>
            <person name="Ueda S."/>
            <person name="Waki K."/>
            <person name="Yamagata H."/>
            <person name="Yamamoto M."/>
            <person name="Yamamoto S."/>
            <person name="Yamane H."/>
            <person name="Yoshiki S."/>
            <person name="Yoshihara R."/>
            <person name="Yukawa K."/>
            <person name="Zhong H."/>
            <person name="Yano M."/>
            <person name="Yuan Q."/>
            <person name="Ouyang S."/>
            <person name="Liu J."/>
            <person name="Jones K.M."/>
            <person name="Gansberger K."/>
            <person name="Moffat K."/>
            <person name="Hill J."/>
            <person name="Bera J."/>
            <person name="Fadrosh D."/>
            <person name="Jin S."/>
            <person name="Johri S."/>
            <person name="Kim M."/>
            <person name="Overton L."/>
            <person name="Reardon M."/>
            <person name="Tsitrin T."/>
            <person name="Vuong H."/>
            <person name="Weaver B."/>
            <person name="Ciecko A."/>
            <person name="Tallon L."/>
            <person name="Jackson J."/>
            <person name="Pai G."/>
            <person name="Aken S.V."/>
            <person name="Utterback T."/>
            <person name="Reidmuller S."/>
            <person name="Feldblyum T."/>
            <person name="Hsiao J."/>
            <person name="Zismann V."/>
            <person name="Iobst S."/>
            <person name="de Vazeille A.R."/>
            <person name="Buell C.R."/>
            <person name="Ying K."/>
            <person name="Li Y."/>
            <person name="Lu T."/>
            <person name="Huang Y."/>
            <person name="Zhao Q."/>
            <person name="Feng Q."/>
            <person name="Zhang L."/>
            <person name="Zhu J."/>
            <person name="Weng Q."/>
            <person name="Mu J."/>
            <person name="Lu Y."/>
            <person name="Fan D."/>
            <person name="Liu Y."/>
            <person name="Guan J."/>
            <person name="Zhang Y."/>
            <person name="Yu S."/>
            <person name="Liu X."/>
            <person name="Zhang Y."/>
            <person name="Hong G."/>
            <person name="Han B."/>
            <person name="Choisne N."/>
            <person name="Demange N."/>
            <person name="Orjeda G."/>
            <person name="Samain S."/>
            <person name="Cattolico L."/>
            <person name="Pelletier E."/>
            <person name="Couloux A."/>
            <person name="Segurens B."/>
            <person name="Wincker P."/>
            <person name="D'Hont A."/>
            <person name="Scarpelli C."/>
            <person name="Weissenbach J."/>
            <person name="Salanoubat M."/>
            <person name="Quetier F."/>
            <person name="Yu Y."/>
            <person name="Kim H.R."/>
            <person name="Rambo T."/>
            <person name="Currie J."/>
            <person name="Collura K."/>
            <person name="Luo M."/>
            <person name="Yang T."/>
            <person name="Ammiraju J.S.S."/>
            <person name="Engler F."/>
            <person name="Soderlund C."/>
            <person name="Wing R.A."/>
            <person name="Palmer L.E."/>
            <person name="de la Bastide M."/>
            <person name="Spiegel L."/>
            <person name="Nascimento L."/>
            <person name="Zutavern T."/>
            <person name="O'Shaughnessy A."/>
            <person name="Dike S."/>
            <person name="Dedhia N."/>
            <person name="Preston R."/>
            <person name="Balija V."/>
            <person name="McCombie W.R."/>
            <person name="Chow T."/>
            <person name="Chen H."/>
            <person name="Chung M."/>
            <person name="Chen C."/>
            <person name="Shaw J."/>
            <person name="Wu H."/>
            <person name="Hsiao K."/>
            <person name="Chao Y."/>
            <person name="Chu M."/>
            <person name="Cheng C."/>
            <person name="Hour A."/>
            <person name="Lee P."/>
            <person name="Lin S."/>
            <person name="Lin Y."/>
            <person name="Liou J."/>
            <person name="Liu S."/>
            <person name="Hsing Y."/>
            <person name="Raghuvanshi S."/>
            <person name="Mohanty A."/>
            <person name="Bharti A.K."/>
            <person name="Gaur A."/>
            <person name="Gupta V."/>
            <person name="Kumar D."/>
            <person name="Ravi V."/>
            <person name="Vij S."/>
            <person name="Kapur A."/>
            <person name="Khurana P."/>
            <person name="Khurana P."/>
            <person name="Khurana J.P."/>
            <person name="Tyagi A.K."/>
            <person name="Gaikwad K."/>
            <person name="Singh A."/>
            <person name="Dalal V."/>
            <person name="Srivastava S."/>
            <person name="Dixit A."/>
            <person name="Pal A.K."/>
            <person name="Ghazi I.A."/>
            <person name="Yadav M."/>
            <person name="Pandit A."/>
            <person name="Bhargava A."/>
            <person name="Sureshbabu K."/>
            <person name="Batra K."/>
            <person name="Sharma T.R."/>
            <person name="Mohapatra T."/>
            <person name="Singh N.K."/>
            <person name="Messing J."/>
            <person name="Nelson A.B."/>
            <person name="Fuks G."/>
            <person name="Kavchok S."/>
            <person name="Keizer G."/>
            <person name="Linton E."/>
            <person name="Llaca V."/>
            <person name="Song R."/>
            <person name="Tanyolac B."/>
            <person name="Young S."/>
            <person name="Ho-Il K."/>
            <person name="Hahn J.H."/>
            <person name="Sangsakoo G."/>
            <person name="Vanavichit A."/>
            <person name="de Mattos Luiz.A.T."/>
            <person name="Zimmer P.D."/>
            <person name="Malone G."/>
            <person name="Dellagostin O."/>
            <person name="de Oliveira A.C."/>
            <person name="Bevan M."/>
            <person name="Bancroft I."/>
            <person name="Minx P."/>
            <person name="Cordum H."/>
            <person name="Wilson R."/>
            <person name="Cheng Z."/>
            <person name="Jin W."/>
            <person name="Jiang J."/>
            <person name="Leong S.A."/>
            <person name="Iwama H."/>
            <person name="Gojobori T."/>
            <person name="Itoh T."/>
            <person name="Niimura Y."/>
            <person name="Fujii Y."/>
            <person name="Habara T."/>
            <person name="Sakai H."/>
            <person name="Sato Y."/>
            <person name="Wilson G."/>
            <person name="Kumar K."/>
            <person name="McCouch S."/>
            <person name="Juretic N."/>
            <person name="Hoen D."/>
            <person name="Wright S."/>
            <person name="Bruskiewich R."/>
            <person name="Bureau T."/>
            <person name="Miyao A."/>
            <person name="Hirochika H."/>
            <person name="Nishikawa T."/>
            <person name="Kadowaki K."/>
            <person name="Sugiura M."/>
            <person name="Burr B."/>
            <person name="Sasaki T."/>
        </authorList>
    </citation>
    <scope>NUCLEOTIDE SEQUENCE [LARGE SCALE GENOMIC DNA]</scope>
    <source>
        <strain evidence="3">cv. Nipponbare</strain>
    </source>
</reference>
<reference evidence="3" key="2">
    <citation type="journal article" date="2008" name="Nucleic Acids Res.">
        <title>The rice annotation project database (RAP-DB): 2008 update.</title>
        <authorList>
            <consortium name="The rice annotation project (RAP)"/>
        </authorList>
    </citation>
    <scope>GENOME REANNOTATION</scope>
    <source>
        <strain evidence="3">cv. Nipponbare</strain>
    </source>
</reference>
<dbReference type="Proteomes" id="UP000000763">
    <property type="component" value="Chromosome 6"/>
</dbReference>
<feature type="region of interest" description="Disordered" evidence="1">
    <location>
        <begin position="80"/>
        <end position="106"/>
    </location>
</feature>
<gene>
    <name evidence="2" type="ORF">B1047H05.11</name>
</gene>
<proteinExistence type="predicted"/>
<feature type="region of interest" description="Disordered" evidence="1">
    <location>
        <begin position="1"/>
        <end position="53"/>
    </location>
</feature>
<dbReference type="AlphaFoldDB" id="Q5VM73"/>
<protein>
    <submittedName>
        <fullName evidence="2">Uncharacterized protein</fullName>
    </submittedName>
</protein>
<evidence type="ECO:0000313" key="3">
    <source>
        <dbReference type="Proteomes" id="UP000000763"/>
    </source>
</evidence>
<evidence type="ECO:0000256" key="1">
    <source>
        <dbReference type="SAM" id="MobiDB-lite"/>
    </source>
</evidence>
<dbReference type="EMBL" id="AP005966">
    <property type="protein sequence ID" value="BAD34180.1"/>
    <property type="molecule type" value="Genomic_DNA"/>
</dbReference>
<accession>Q5VM73</accession>
<feature type="compositionally biased region" description="Basic residues" evidence="1">
    <location>
        <begin position="9"/>
        <end position="19"/>
    </location>
</feature>
<organism evidence="2 3">
    <name type="scientific">Oryza sativa subsp. japonica</name>
    <name type="common">Rice</name>
    <dbReference type="NCBI Taxonomy" id="39947"/>
    <lineage>
        <taxon>Eukaryota</taxon>
        <taxon>Viridiplantae</taxon>
        <taxon>Streptophyta</taxon>
        <taxon>Embryophyta</taxon>
        <taxon>Tracheophyta</taxon>
        <taxon>Spermatophyta</taxon>
        <taxon>Magnoliopsida</taxon>
        <taxon>Liliopsida</taxon>
        <taxon>Poales</taxon>
        <taxon>Poaceae</taxon>
        <taxon>BOP clade</taxon>
        <taxon>Oryzoideae</taxon>
        <taxon>Oryzeae</taxon>
        <taxon>Oryzinae</taxon>
        <taxon>Oryza</taxon>
        <taxon>Oryza sativa</taxon>
    </lineage>
</organism>
<evidence type="ECO:0000313" key="2">
    <source>
        <dbReference type="EMBL" id="BAD34180.1"/>
    </source>
</evidence>
<name>Q5VM73_ORYSJ</name>
<sequence length="106" mass="10945">MAAAAGSRANRRSRLRHCRQPSDLSERGAPPLDPGGRGVTPPGSAREAALPPPVGAVAPGCCPHARARCCRLLPLSAATGERETALPPPAVAGRPTPVAHRARRRP</sequence>